<evidence type="ECO:0000256" key="4">
    <source>
        <dbReference type="ARBA" id="ARBA00023098"/>
    </source>
</evidence>
<dbReference type="Gene3D" id="3.40.1130.10">
    <property type="entry name" value="Glycerol-3-phosphate (1)-acyltransferase"/>
    <property type="match status" value="1"/>
</dbReference>
<organism evidence="7 8">
    <name type="scientific">Mycoplasma todarodis</name>
    <dbReference type="NCBI Taxonomy" id="1937191"/>
    <lineage>
        <taxon>Bacteria</taxon>
        <taxon>Bacillati</taxon>
        <taxon>Mycoplasmatota</taxon>
        <taxon>Mollicutes</taxon>
        <taxon>Mycoplasmataceae</taxon>
        <taxon>Mycoplasma</taxon>
    </lineage>
</organism>
<comment type="caution">
    <text evidence="7">The sequence shown here is derived from an EMBL/GenBank/DDBJ whole genome shotgun (WGS) entry which is preliminary data.</text>
</comment>
<evidence type="ECO:0000259" key="6">
    <source>
        <dbReference type="SMART" id="SM00563"/>
    </source>
</evidence>
<dbReference type="RefSeq" id="WP_131613533.1">
    <property type="nucleotide sequence ID" value="NZ_PSZP01000019.1"/>
</dbReference>
<dbReference type="InterPro" id="IPR002123">
    <property type="entry name" value="Plipid/glycerol_acylTrfase"/>
</dbReference>
<name>A0A4V2NI00_9MOLU</name>
<dbReference type="PANTHER" id="PTHR10434">
    <property type="entry name" value="1-ACYL-SN-GLYCEROL-3-PHOSPHATE ACYLTRANSFERASE"/>
    <property type="match status" value="1"/>
</dbReference>
<sequence length="260" mass="29756">MSLLKIKVGLLTPYWLFKGHRANRIHKKSLKDPERFSNEYKWNIAVKRAQKTLKGFNVVLDIKGYENLPKGTALLVPNHQSWIDPVCVVAALAKQTGEADVKHKKAVFLAKKEVMDKKSFRGWGRITNTFFIDRKNTRESLKQLDAMGNFAKENGDLMVIFPEGTRTKTGKLQEFKTGAFRLAKKEFVPIIPVTINNSYKGANFDRKGKTHVEVIFGKPIKPMTFMGQPNEKIAERVKAKVQKNYKEFDATEKSVREQEV</sequence>
<dbReference type="Pfam" id="PF01553">
    <property type="entry name" value="Acyltransferase"/>
    <property type="match status" value="1"/>
</dbReference>
<dbReference type="OrthoDB" id="9803035at2"/>
<feature type="domain" description="Phospholipid/glycerol acyltransferase" evidence="6">
    <location>
        <begin position="73"/>
        <end position="198"/>
    </location>
</feature>
<dbReference type="SUPFAM" id="SSF69593">
    <property type="entry name" value="Glycerol-3-phosphate (1)-acyltransferase"/>
    <property type="match status" value="1"/>
</dbReference>
<reference evidence="7 8" key="1">
    <citation type="submission" date="2018-02" db="EMBL/GenBank/DDBJ databases">
        <title>Mycoplasma marinum and Mycoplasma todarodis sp. nov., moderately halophilic and psychrotolerant mycoplasmas isolated from cephalopods.</title>
        <authorList>
            <person name="Viver T."/>
        </authorList>
    </citation>
    <scope>NUCLEOTIDE SEQUENCE [LARGE SCALE GENOMIC DNA]</scope>
    <source>
        <strain evidence="7 8">5H</strain>
    </source>
</reference>
<keyword evidence="3 7" id="KW-0808">Transferase</keyword>
<keyword evidence="4" id="KW-0443">Lipid metabolism</keyword>
<dbReference type="PANTHER" id="PTHR10434:SF64">
    <property type="entry name" value="1-ACYL-SN-GLYCEROL-3-PHOSPHATE ACYLTRANSFERASE-RELATED"/>
    <property type="match status" value="1"/>
</dbReference>
<evidence type="ECO:0000256" key="2">
    <source>
        <dbReference type="ARBA" id="ARBA00022516"/>
    </source>
</evidence>
<dbReference type="SMART" id="SM00563">
    <property type="entry name" value="PlsC"/>
    <property type="match status" value="1"/>
</dbReference>
<gene>
    <name evidence="7" type="ORF">C4B25_02780</name>
</gene>
<evidence type="ECO:0000256" key="3">
    <source>
        <dbReference type="ARBA" id="ARBA00022679"/>
    </source>
</evidence>
<dbReference type="CDD" id="cd07989">
    <property type="entry name" value="LPLAT_AGPAT-like"/>
    <property type="match status" value="1"/>
</dbReference>
<keyword evidence="8" id="KW-1185">Reference proteome</keyword>
<evidence type="ECO:0000256" key="5">
    <source>
        <dbReference type="ARBA" id="ARBA00023315"/>
    </source>
</evidence>
<dbReference type="EMBL" id="PSZP01000019">
    <property type="protein sequence ID" value="TCG10898.1"/>
    <property type="molecule type" value="Genomic_DNA"/>
</dbReference>
<keyword evidence="2" id="KW-0444">Lipid biosynthesis</keyword>
<evidence type="ECO:0000256" key="1">
    <source>
        <dbReference type="ARBA" id="ARBA00005189"/>
    </source>
</evidence>
<dbReference type="AlphaFoldDB" id="A0A4V2NI00"/>
<keyword evidence="5 7" id="KW-0012">Acyltransferase</keyword>
<proteinExistence type="predicted"/>
<protein>
    <submittedName>
        <fullName evidence="7">1-acyl-sn-glycerol-3-phosphate acyltransferase</fullName>
    </submittedName>
</protein>
<dbReference type="Proteomes" id="UP000291072">
    <property type="component" value="Unassembled WGS sequence"/>
</dbReference>
<evidence type="ECO:0000313" key="7">
    <source>
        <dbReference type="EMBL" id="TCG10898.1"/>
    </source>
</evidence>
<comment type="pathway">
    <text evidence="1">Lipid metabolism.</text>
</comment>
<dbReference type="GO" id="GO:0003841">
    <property type="term" value="F:1-acylglycerol-3-phosphate O-acyltransferase activity"/>
    <property type="evidence" value="ECO:0007669"/>
    <property type="project" value="TreeGrafter"/>
</dbReference>
<evidence type="ECO:0000313" key="8">
    <source>
        <dbReference type="Proteomes" id="UP000291072"/>
    </source>
</evidence>
<dbReference type="GO" id="GO:0006654">
    <property type="term" value="P:phosphatidic acid biosynthetic process"/>
    <property type="evidence" value="ECO:0007669"/>
    <property type="project" value="TreeGrafter"/>
</dbReference>
<accession>A0A4V2NI00</accession>